<evidence type="ECO:0000313" key="2">
    <source>
        <dbReference type="Proteomes" id="UP000325577"/>
    </source>
</evidence>
<gene>
    <name evidence="1" type="ORF">F0562_009946</name>
</gene>
<dbReference type="AlphaFoldDB" id="A0A5J4ZXH9"/>
<sequence length="92" mass="10238">MTREIRNRKFAIKIAKNMGLRSQAVQEQTRYSNLSLSIYIDRVKGCRRVRHMGSKSVEELIEASSGVHFSGFHLDGTGGKQFSAGGTNNFSS</sequence>
<dbReference type="EMBL" id="CM018047">
    <property type="protein sequence ID" value="KAA8523523.1"/>
    <property type="molecule type" value="Genomic_DNA"/>
</dbReference>
<keyword evidence="2" id="KW-1185">Reference proteome</keyword>
<dbReference type="OrthoDB" id="1750615at2759"/>
<dbReference type="Proteomes" id="UP000325577">
    <property type="component" value="Linkage Group LG4"/>
</dbReference>
<organism evidence="1 2">
    <name type="scientific">Nyssa sinensis</name>
    <dbReference type="NCBI Taxonomy" id="561372"/>
    <lineage>
        <taxon>Eukaryota</taxon>
        <taxon>Viridiplantae</taxon>
        <taxon>Streptophyta</taxon>
        <taxon>Embryophyta</taxon>
        <taxon>Tracheophyta</taxon>
        <taxon>Spermatophyta</taxon>
        <taxon>Magnoliopsida</taxon>
        <taxon>eudicotyledons</taxon>
        <taxon>Gunneridae</taxon>
        <taxon>Pentapetalae</taxon>
        <taxon>asterids</taxon>
        <taxon>Cornales</taxon>
        <taxon>Nyssaceae</taxon>
        <taxon>Nyssa</taxon>
    </lineage>
</organism>
<proteinExistence type="predicted"/>
<name>A0A5J4ZXH9_9ASTE</name>
<evidence type="ECO:0000313" key="1">
    <source>
        <dbReference type="EMBL" id="KAA8523523.1"/>
    </source>
</evidence>
<reference evidence="1 2" key="1">
    <citation type="submission" date="2019-09" db="EMBL/GenBank/DDBJ databases">
        <title>A chromosome-level genome assembly of the Chinese tupelo Nyssa sinensis.</title>
        <authorList>
            <person name="Yang X."/>
            <person name="Kang M."/>
            <person name="Yang Y."/>
            <person name="Xiong H."/>
            <person name="Wang M."/>
            <person name="Zhang Z."/>
            <person name="Wang Z."/>
            <person name="Wu H."/>
            <person name="Ma T."/>
            <person name="Liu J."/>
            <person name="Xi Z."/>
        </authorList>
    </citation>
    <scope>NUCLEOTIDE SEQUENCE [LARGE SCALE GENOMIC DNA]</scope>
    <source>
        <strain evidence="1">J267</strain>
        <tissue evidence="1">Leaf</tissue>
    </source>
</reference>
<protein>
    <submittedName>
        <fullName evidence="1">Uncharacterized protein</fullName>
    </submittedName>
</protein>
<accession>A0A5J4ZXH9</accession>